<dbReference type="OrthoDB" id="7030876at2"/>
<evidence type="ECO:0000313" key="5">
    <source>
        <dbReference type="EMBL" id="AIY15891.1"/>
    </source>
</evidence>
<keyword evidence="6" id="KW-1185">Reference proteome</keyword>
<dbReference type="STRING" id="2045.KR76_02305"/>
<evidence type="ECO:0000256" key="1">
    <source>
        <dbReference type="ARBA" id="ARBA00004651"/>
    </source>
</evidence>
<dbReference type="GO" id="GO:0022857">
    <property type="term" value="F:transmembrane transporter activity"/>
    <property type="evidence" value="ECO:0007669"/>
    <property type="project" value="InterPro"/>
</dbReference>
<dbReference type="AlphaFoldDB" id="A0A0A1DF73"/>
<keyword evidence="4" id="KW-0472">Membrane</keyword>
<dbReference type="SUPFAM" id="SSF103473">
    <property type="entry name" value="MFS general substrate transporter"/>
    <property type="match status" value="1"/>
</dbReference>
<accession>A0A0A1DF73</accession>
<dbReference type="GeneID" id="96607816"/>
<organism evidence="5 6">
    <name type="scientific">Nocardioides simplex</name>
    <name type="common">Arthrobacter simplex</name>
    <dbReference type="NCBI Taxonomy" id="2045"/>
    <lineage>
        <taxon>Bacteria</taxon>
        <taxon>Bacillati</taxon>
        <taxon>Actinomycetota</taxon>
        <taxon>Actinomycetes</taxon>
        <taxon>Propionibacteriales</taxon>
        <taxon>Nocardioidaceae</taxon>
        <taxon>Pimelobacter</taxon>
    </lineage>
</organism>
<sequence length="404" mass="39347">MTSTITPSTTVGVRAVAGVIGTLVAVSVPPFLVGTLAIQMGRTMAFGAADVATAVAGYYAVSALLSPFSGRFVAWCGPQVALRLAALGSAAGLAGVALADGAAGVVLALTFIGVPNSLVQPASNQILSGIGPGRTRAIAFGAVQSAIPAATLIAGALLAVVGGSGSWRAAVWAVAGLVAAVQLVIPFGRDAAHRAARRPGVVVADAGAPAPAAVGGRPLVAALVGGAFLGSIAATTLPSFLAATGQHAGVSPQAVGAVQIAGSLTCIVARVIASWSGGRHEGAESLRAVGTMLAGGALGYVLLGTGSGWGFLVGALAAYGLGWGWNGLFNLSVTQARPHSIAAVTGLTQGGVFLGGVCGPLLFAAVAGSGRYGPAWYVIAIAAAASAALIAHARQRWVRSGVVT</sequence>
<keyword evidence="3" id="KW-1133">Transmembrane helix</keyword>
<dbReference type="HOGENOM" id="CLU_058822_0_0_11"/>
<evidence type="ECO:0000313" key="6">
    <source>
        <dbReference type="Proteomes" id="UP000030300"/>
    </source>
</evidence>
<keyword evidence="2" id="KW-0812">Transmembrane</keyword>
<dbReference type="InterPro" id="IPR036259">
    <property type="entry name" value="MFS_trans_sf"/>
</dbReference>
<evidence type="ECO:0000256" key="3">
    <source>
        <dbReference type="ARBA" id="ARBA00022989"/>
    </source>
</evidence>
<dbReference type="eggNOG" id="COG2814">
    <property type="taxonomic scope" value="Bacteria"/>
</dbReference>
<dbReference type="InterPro" id="IPR011701">
    <property type="entry name" value="MFS"/>
</dbReference>
<reference evidence="5 6" key="1">
    <citation type="journal article" date="2015" name="Genome Announc.">
        <title>Complete Genome Sequence of Steroid-Transforming Nocardioides simplex VKM Ac-2033D.</title>
        <authorList>
            <person name="Shtratnikova V.Y."/>
            <person name="Schelkunov M.I."/>
            <person name="Pekov Y.A."/>
            <person name="Fokina V.V."/>
            <person name="Logacheva M.D."/>
            <person name="Sokolov S.L."/>
            <person name="Bragin E.Y."/>
            <person name="Ashapkin V.V."/>
            <person name="Donova M.V."/>
        </authorList>
    </citation>
    <scope>NUCLEOTIDE SEQUENCE [LARGE SCALE GENOMIC DNA]</scope>
    <source>
        <strain evidence="5 6">VKM Ac-2033D</strain>
    </source>
</reference>
<dbReference type="KEGG" id="psim:KR76_02305"/>
<dbReference type="EMBL" id="CP009896">
    <property type="protein sequence ID" value="AIY15891.1"/>
    <property type="molecule type" value="Genomic_DNA"/>
</dbReference>
<proteinExistence type="predicted"/>
<dbReference type="Proteomes" id="UP000030300">
    <property type="component" value="Chromosome"/>
</dbReference>
<dbReference type="Gene3D" id="1.20.1250.20">
    <property type="entry name" value="MFS general substrate transporter like domains"/>
    <property type="match status" value="2"/>
</dbReference>
<dbReference type="RefSeq" id="WP_038676344.1">
    <property type="nucleotide sequence ID" value="NZ_BJMC01000006.1"/>
</dbReference>
<evidence type="ECO:0000256" key="4">
    <source>
        <dbReference type="ARBA" id="ARBA00023136"/>
    </source>
</evidence>
<protein>
    <submittedName>
        <fullName evidence="5">Major facilitator superfamily MFS_1</fullName>
    </submittedName>
</protein>
<evidence type="ECO:0000256" key="2">
    <source>
        <dbReference type="ARBA" id="ARBA00022692"/>
    </source>
</evidence>
<dbReference type="InterPro" id="IPR020846">
    <property type="entry name" value="MFS_dom"/>
</dbReference>
<name>A0A0A1DF73_NOCSI</name>
<dbReference type="Pfam" id="PF07690">
    <property type="entry name" value="MFS_1"/>
    <property type="match status" value="1"/>
</dbReference>
<gene>
    <name evidence="5" type="ORF">KR76_02305</name>
</gene>
<dbReference type="PROSITE" id="PS50850">
    <property type="entry name" value="MFS"/>
    <property type="match status" value="1"/>
</dbReference>
<dbReference type="GO" id="GO:0005886">
    <property type="term" value="C:plasma membrane"/>
    <property type="evidence" value="ECO:0007669"/>
    <property type="project" value="UniProtKB-SubCell"/>
</dbReference>
<comment type="subcellular location">
    <subcellularLocation>
        <location evidence="1">Cell membrane</location>
        <topology evidence="1">Multi-pass membrane protein</topology>
    </subcellularLocation>
</comment>